<gene>
    <name evidence="1" type="ORF">SAMN05660443_1450</name>
</gene>
<dbReference type="Proteomes" id="UP000199058">
    <property type="component" value="Unassembled WGS sequence"/>
</dbReference>
<proteinExistence type="predicted"/>
<name>A0A1I1G7S7_9GAMM</name>
<evidence type="ECO:0000313" key="2">
    <source>
        <dbReference type="Proteomes" id="UP000199058"/>
    </source>
</evidence>
<dbReference type="Gene3D" id="1.20.120.20">
    <property type="entry name" value="Apolipoprotein"/>
    <property type="match status" value="1"/>
</dbReference>
<dbReference type="STRING" id="1122252.SAMN05660443_1450"/>
<dbReference type="AlphaFoldDB" id="A0A1I1G7S7"/>
<sequence length="292" mass="31057">MISISHQVVAGSASVVQSELQPKAEPKQENAVVAKDQALDAQVSLTSKKAEAVQKAEAAGQENQRSRGNGLLSRFANRVQNAWTSVSETVTQGVTVAKGVAARVKDTASSVVSEISTGLTNAKEPIAELKDRVGDLKQTALAMKDNVKSLVGEGVSAVITVGKSVLQAGASIAEGAKSVGQAFTSGKTLGQRFASVTEGVNQFRQAADPIRESIQELKHVRDGWNSAVDALQANREQFKTQWHEAGQSLYSVKSEVGETWQNIKRELNQTADDIGVLIGRDDQGQQPFHVVA</sequence>
<keyword evidence="2" id="KW-1185">Reference proteome</keyword>
<accession>A0A1I1G7S7</accession>
<organism evidence="1 2">
    <name type="scientific">Marinospirillum celere</name>
    <dbReference type="NCBI Taxonomy" id="1122252"/>
    <lineage>
        <taxon>Bacteria</taxon>
        <taxon>Pseudomonadati</taxon>
        <taxon>Pseudomonadota</taxon>
        <taxon>Gammaproteobacteria</taxon>
        <taxon>Oceanospirillales</taxon>
        <taxon>Oceanospirillaceae</taxon>
        <taxon>Marinospirillum</taxon>
    </lineage>
</organism>
<evidence type="ECO:0000313" key="1">
    <source>
        <dbReference type="EMBL" id="SFC07591.1"/>
    </source>
</evidence>
<reference evidence="1 2" key="1">
    <citation type="submission" date="2016-10" db="EMBL/GenBank/DDBJ databases">
        <authorList>
            <person name="de Groot N.N."/>
        </authorList>
    </citation>
    <scope>NUCLEOTIDE SEQUENCE [LARGE SCALE GENOMIC DNA]</scope>
    <source>
        <strain evidence="1 2">DSM 18438</strain>
    </source>
</reference>
<dbReference type="EMBL" id="FOLH01000002">
    <property type="protein sequence ID" value="SFC07591.1"/>
    <property type="molecule type" value="Genomic_DNA"/>
</dbReference>
<dbReference type="RefSeq" id="WP_091961277.1">
    <property type="nucleotide sequence ID" value="NZ_FOLH01000002.1"/>
</dbReference>
<protein>
    <submittedName>
        <fullName evidence="1">Uncharacterized protein</fullName>
    </submittedName>
</protein>